<evidence type="ECO:0000313" key="2">
    <source>
        <dbReference type="EMBL" id="KAJ7043794.1"/>
    </source>
</evidence>
<dbReference type="Proteomes" id="UP001218188">
    <property type="component" value="Unassembled WGS sequence"/>
</dbReference>
<evidence type="ECO:0000313" key="3">
    <source>
        <dbReference type="Proteomes" id="UP001218188"/>
    </source>
</evidence>
<dbReference type="EMBL" id="JARJCM010000008">
    <property type="protein sequence ID" value="KAJ7043794.1"/>
    <property type="molecule type" value="Genomic_DNA"/>
</dbReference>
<proteinExistence type="predicted"/>
<sequence length="166" mass="17403">AEPPQRSHGGPHWPPDVPTLSISTGSAPHSRHPSSLSSKMLAKLLSLVALATAAYATINAEYYEVANCTSINPIGITTIERFQCPVLPDFARSYKIVVSADDTLQGSDQCSIDPCDCRVFGFLGANCLGDQVPGANGPLNAGFTSACMTPSQTGPYGMVIICEGDD</sequence>
<reference evidence="2" key="1">
    <citation type="submission" date="2023-03" db="EMBL/GenBank/DDBJ databases">
        <title>Massive genome expansion in bonnet fungi (Mycena s.s.) driven by repeated elements and novel gene families across ecological guilds.</title>
        <authorList>
            <consortium name="Lawrence Berkeley National Laboratory"/>
            <person name="Harder C.B."/>
            <person name="Miyauchi S."/>
            <person name="Viragh M."/>
            <person name="Kuo A."/>
            <person name="Thoen E."/>
            <person name="Andreopoulos B."/>
            <person name="Lu D."/>
            <person name="Skrede I."/>
            <person name="Drula E."/>
            <person name="Henrissat B."/>
            <person name="Morin E."/>
            <person name="Kohler A."/>
            <person name="Barry K."/>
            <person name="LaButti K."/>
            <person name="Morin E."/>
            <person name="Salamov A."/>
            <person name="Lipzen A."/>
            <person name="Mereny Z."/>
            <person name="Hegedus B."/>
            <person name="Baldrian P."/>
            <person name="Stursova M."/>
            <person name="Weitz H."/>
            <person name="Taylor A."/>
            <person name="Grigoriev I.V."/>
            <person name="Nagy L.G."/>
            <person name="Martin F."/>
            <person name="Kauserud H."/>
        </authorList>
    </citation>
    <scope>NUCLEOTIDE SEQUENCE</scope>
    <source>
        <strain evidence="2">CBHHK200</strain>
    </source>
</reference>
<name>A0AAD6XFY4_9AGAR</name>
<gene>
    <name evidence="2" type="ORF">C8F04DRAFT_678433</name>
</gene>
<evidence type="ECO:0000256" key="1">
    <source>
        <dbReference type="SAM" id="MobiDB-lite"/>
    </source>
</evidence>
<dbReference type="AlphaFoldDB" id="A0AAD6XFY4"/>
<feature type="non-terminal residue" evidence="2">
    <location>
        <position position="1"/>
    </location>
</feature>
<feature type="region of interest" description="Disordered" evidence="1">
    <location>
        <begin position="1"/>
        <end position="34"/>
    </location>
</feature>
<organism evidence="2 3">
    <name type="scientific">Mycena alexandri</name>
    <dbReference type="NCBI Taxonomy" id="1745969"/>
    <lineage>
        <taxon>Eukaryota</taxon>
        <taxon>Fungi</taxon>
        <taxon>Dikarya</taxon>
        <taxon>Basidiomycota</taxon>
        <taxon>Agaricomycotina</taxon>
        <taxon>Agaricomycetes</taxon>
        <taxon>Agaricomycetidae</taxon>
        <taxon>Agaricales</taxon>
        <taxon>Marasmiineae</taxon>
        <taxon>Mycenaceae</taxon>
        <taxon>Mycena</taxon>
    </lineage>
</organism>
<comment type="caution">
    <text evidence="2">The sequence shown here is derived from an EMBL/GenBank/DDBJ whole genome shotgun (WGS) entry which is preliminary data.</text>
</comment>
<keyword evidence="3" id="KW-1185">Reference proteome</keyword>
<accession>A0AAD6XFY4</accession>
<protein>
    <submittedName>
        <fullName evidence="2">Uncharacterized protein</fullName>
    </submittedName>
</protein>